<reference evidence="2" key="1">
    <citation type="submission" date="2023-05" db="EMBL/GenBank/DDBJ databases">
        <title>Nepenthes gracilis genome sequencing.</title>
        <authorList>
            <person name="Fukushima K."/>
        </authorList>
    </citation>
    <scope>NUCLEOTIDE SEQUENCE</scope>
    <source>
        <strain evidence="2">SING2019-196</strain>
    </source>
</reference>
<comment type="caution">
    <text evidence="2">The sequence shown here is derived from an EMBL/GenBank/DDBJ whole genome shotgun (WGS) entry which is preliminary data.</text>
</comment>
<evidence type="ECO:0000256" key="1">
    <source>
        <dbReference type="SAM" id="Phobius"/>
    </source>
</evidence>
<keyword evidence="1" id="KW-0472">Membrane</keyword>
<organism evidence="2 3">
    <name type="scientific">Nepenthes gracilis</name>
    <name type="common">Slender pitcher plant</name>
    <dbReference type="NCBI Taxonomy" id="150966"/>
    <lineage>
        <taxon>Eukaryota</taxon>
        <taxon>Viridiplantae</taxon>
        <taxon>Streptophyta</taxon>
        <taxon>Embryophyta</taxon>
        <taxon>Tracheophyta</taxon>
        <taxon>Spermatophyta</taxon>
        <taxon>Magnoliopsida</taxon>
        <taxon>eudicotyledons</taxon>
        <taxon>Gunneridae</taxon>
        <taxon>Pentapetalae</taxon>
        <taxon>Caryophyllales</taxon>
        <taxon>Nepenthaceae</taxon>
        <taxon>Nepenthes</taxon>
    </lineage>
</organism>
<sequence length="106" mass="11846">MLMEQFLAGSGAWDHNGFAMFLLLAAGFAWHTCLSISWYYAMLLALLSDYLLSGPLNFGLHSGGDPSLGYLLARRPVITRIASKACSWSWWLLVMRLYYAAAFEGM</sequence>
<keyword evidence="1" id="KW-0812">Transmembrane</keyword>
<name>A0AAD3SUQ8_NEPGR</name>
<keyword evidence="1" id="KW-1133">Transmembrane helix</keyword>
<gene>
    <name evidence="2" type="ORF">Nepgr_018748</name>
</gene>
<accession>A0AAD3SUQ8</accession>
<evidence type="ECO:0000313" key="2">
    <source>
        <dbReference type="EMBL" id="GMH16907.1"/>
    </source>
</evidence>
<dbReference type="EMBL" id="BSYO01000017">
    <property type="protein sequence ID" value="GMH16907.1"/>
    <property type="molecule type" value="Genomic_DNA"/>
</dbReference>
<proteinExistence type="predicted"/>
<keyword evidence="3" id="KW-1185">Reference proteome</keyword>
<feature type="transmembrane region" description="Helical" evidence="1">
    <location>
        <begin position="12"/>
        <end position="32"/>
    </location>
</feature>
<protein>
    <submittedName>
        <fullName evidence="2">Uncharacterized protein</fullName>
    </submittedName>
</protein>
<evidence type="ECO:0000313" key="3">
    <source>
        <dbReference type="Proteomes" id="UP001279734"/>
    </source>
</evidence>
<dbReference type="AlphaFoldDB" id="A0AAD3SUQ8"/>
<dbReference type="Proteomes" id="UP001279734">
    <property type="component" value="Unassembled WGS sequence"/>
</dbReference>